<sequence>MHVKRRVYFQYGMRLRLIFSMEVNRFEIKALHRRNMSSLHNILAGRFSIDIRLVYCVTYLGFQDGQYLDPVMAIIYSEKHARYFHSKFHGHCERFLDKFYLIRSLLS</sequence>
<accession>A0A0V0J6M5</accession>
<name>A0A0V0J6M5_SCHSO</name>
<organism evidence="1">
    <name type="scientific">Schistocephalus solidus</name>
    <name type="common">Tapeworm</name>
    <dbReference type="NCBI Taxonomy" id="70667"/>
    <lineage>
        <taxon>Eukaryota</taxon>
        <taxon>Metazoa</taxon>
        <taxon>Spiralia</taxon>
        <taxon>Lophotrochozoa</taxon>
        <taxon>Platyhelminthes</taxon>
        <taxon>Cestoda</taxon>
        <taxon>Eucestoda</taxon>
        <taxon>Diphyllobothriidea</taxon>
        <taxon>Diphyllobothriidae</taxon>
        <taxon>Schistocephalus</taxon>
    </lineage>
</organism>
<gene>
    <name evidence="1" type="ORF">TR123001</name>
</gene>
<dbReference type="EMBL" id="GEEE01002035">
    <property type="protein sequence ID" value="JAP61190.1"/>
    <property type="molecule type" value="Transcribed_RNA"/>
</dbReference>
<dbReference type="AlphaFoldDB" id="A0A0V0J6M5"/>
<proteinExistence type="predicted"/>
<evidence type="ECO:0000313" key="1">
    <source>
        <dbReference type="EMBL" id="JAP61190.1"/>
    </source>
</evidence>
<protein>
    <submittedName>
        <fullName evidence="1">Uncharacterized protein</fullName>
    </submittedName>
</protein>
<reference evidence="1" key="1">
    <citation type="submission" date="2016-01" db="EMBL/GenBank/DDBJ databases">
        <title>Reference transcriptome for the parasite Schistocephalus solidus: insights into the molecular evolution of parasitism.</title>
        <authorList>
            <person name="Hebert F.O."/>
            <person name="Grambauer S."/>
            <person name="Barber I."/>
            <person name="Landry C.R."/>
            <person name="Aubin-Horth N."/>
        </authorList>
    </citation>
    <scope>NUCLEOTIDE SEQUENCE</scope>
</reference>